<dbReference type="InterPro" id="IPR016024">
    <property type="entry name" value="ARM-type_fold"/>
</dbReference>
<proteinExistence type="predicted"/>
<keyword evidence="3" id="KW-1185">Reference proteome</keyword>
<name>A0ABR2J265_9EUKA</name>
<comment type="caution">
    <text evidence="2">The sequence shown here is derived from an EMBL/GenBank/DDBJ whole genome shotgun (WGS) entry which is preliminary data.</text>
</comment>
<evidence type="ECO:0000313" key="2">
    <source>
        <dbReference type="EMBL" id="KAK8871985.1"/>
    </source>
</evidence>
<evidence type="ECO:0008006" key="4">
    <source>
        <dbReference type="Google" id="ProtNLM"/>
    </source>
</evidence>
<gene>
    <name evidence="2" type="ORF">M9Y10_007737</name>
</gene>
<sequence>MTFSIPQLENIVGRYLQATSNEEQSECNEILNEWRNSNESNITSLEIIQGKTNDLRLVMYVSYSLIDRMWNSRSFDEEYCINLFKVCFQQIQNQQNILPISSYIRNLINLASLASFFSKDIRLFEEFQKLSPNILIYYFDDIINKEYHEYQVSISQDITQLKPYQYIDANSNIELFYSTVSKAQVCEQTFLFLKTLARFSKISEFNQYLHLFEIGLQEVNCAQSILTFFEAEIAGLNLEYLDEGDIDFVKKLILLLINFSEKFEDLKLSSYVWCQIIDMNFDFYGAPEVGAEYTKVVFTHFINCLSYFIKEDIEEFYVLTFFYTECLCYVPEDSTEIVAQLIEEFIKFIMYLVDNDLRFCNKEISDQLTRLFDEESDTVSDDIGSDTENEEETNDDEFNEYTKFLSRFMGNNLENFSQGYVYVFAYASKKITKMLSSNLAFKITSSQNPPPTTVYFVMNCCQYASESIDNLIDIVIANLNVVNTKDVGEALNAYVTKYPHNFIQKSETLLPIIIEVIKNSEAEITVPYFISLFTFLGQFTENTDNVQNLFNNAGGYFLGHVTNPINSIEILQKNVTFLKGVIQSVNPGESQLMKSFVNSLFEQLTRIFTPFMTDLDPAVQECMCQFVKTALHSNWVGDRVKVLEWIQDAMLLSANYEQFKVLIKLVDLLPSEKFNAFLAQTNQMQYDIVLGEVRFFLSAFKKNKNLVLQLPEYAEGLPEAAQVDHPVPRGKILRGRPQAADRGALQMLAVQRTAGRQGDKPGAAEAHSSEVHDARGNVPTDTRNSRPV</sequence>
<feature type="region of interest" description="Disordered" evidence="1">
    <location>
        <begin position="375"/>
        <end position="394"/>
    </location>
</feature>
<dbReference type="SUPFAM" id="SSF48371">
    <property type="entry name" value="ARM repeat"/>
    <property type="match status" value="1"/>
</dbReference>
<evidence type="ECO:0000256" key="1">
    <source>
        <dbReference type="SAM" id="MobiDB-lite"/>
    </source>
</evidence>
<dbReference type="EMBL" id="JAPFFF010000013">
    <property type="protein sequence ID" value="KAK8871985.1"/>
    <property type="molecule type" value="Genomic_DNA"/>
</dbReference>
<feature type="region of interest" description="Disordered" evidence="1">
    <location>
        <begin position="751"/>
        <end position="788"/>
    </location>
</feature>
<feature type="compositionally biased region" description="Polar residues" evidence="1">
    <location>
        <begin position="779"/>
        <end position="788"/>
    </location>
</feature>
<organism evidence="2 3">
    <name type="scientific">Tritrichomonas musculus</name>
    <dbReference type="NCBI Taxonomy" id="1915356"/>
    <lineage>
        <taxon>Eukaryota</taxon>
        <taxon>Metamonada</taxon>
        <taxon>Parabasalia</taxon>
        <taxon>Tritrichomonadida</taxon>
        <taxon>Tritrichomonadidae</taxon>
        <taxon>Tritrichomonas</taxon>
    </lineage>
</organism>
<protein>
    <recommendedName>
        <fullName evidence="4">Importin N-terminal domain-containing protein</fullName>
    </recommendedName>
</protein>
<accession>A0ABR2J265</accession>
<dbReference type="Proteomes" id="UP001470230">
    <property type="component" value="Unassembled WGS sequence"/>
</dbReference>
<evidence type="ECO:0000313" key="3">
    <source>
        <dbReference type="Proteomes" id="UP001470230"/>
    </source>
</evidence>
<reference evidence="2 3" key="1">
    <citation type="submission" date="2024-04" db="EMBL/GenBank/DDBJ databases">
        <title>Tritrichomonas musculus Genome.</title>
        <authorList>
            <person name="Alves-Ferreira E."/>
            <person name="Grigg M."/>
            <person name="Lorenzi H."/>
            <person name="Galac M."/>
        </authorList>
    </citation>
    <scope>NUCLEOTIDE SEQUENCE [LARGE SCALE GENOMIC DNA]</scope>
    <source>
        <strain evidence="2 3">EAF2021</strain>
    </source>
</reference>